<feature type="compositionally biased region" description="Polar residues" evidence="1">
    <location>
        <begin position="56"/>
        <end position="69"/>
    </location>
</feature>
<dbReference type="GeneID" id="105045941"/>
<reference evidence="3" key="1">
    <citation type="submission" date="2025-08" db="UniProtKB">
        <authorList>
            <consortium name="RefSeq"/>
        </authorList>
    </citation>
    <scope>IDENTIFICATION</scope>
</reference>
<dbReference type="OrthoDB" id="1903589at2759"/>
<sequence>MESRGSERRRSLRRKPLADLTNAAPSLFSSNSTRSLLEPIPNPKPRPKPPQTSNPDEPSTRSNSGFNSTGHEDNGGRNVATSSPKSKVTFLDSVDDDAQHDNSNHSIVYARQTVEGRRCKEKEAGRRKWKEKEARMCKGKATPSTALSCPPVARTRSMKGKLVMEDDKFDHPKAFSVPYPEAKKLLQNLLMFTKGTLLPLYDLQERILNMFSCNGWKSLLDLISQ</sequence>
<dbReference type="AlphaFoldDB" id="A0A6I9RG25"/>
<dbReference type="KEGG" id="egu:105045941"/>
<organism evidence="2 3">
    <name type="scientific">Elaeis guineensis var. tenera</name>
    <name type="common">Oil palm</name>
    <dbReference type="NCBI Taxonomy" id="51953"/>
    <lineage>
        <taxon>Eukaryota</taxon>
        <taxon>Viridiplantae</taxon>
        <taxon>Streptophyta</taxon>
        <taxon>Embryophyta</taxon>
        <taxon>Tracheophyta</taxon>
        <taxon>Spermatophyta</taxon>
        <taxon>Magnoliopsida</taxon>
        <taxon>Liliopsida</taxon>
        <taxon>Arecaceae</taxon>
        <taxon>Arecoideae</taxon>
        <taxon>Cocoseae</taxon>
        <taxon>Elaeidinae</taxon>
        <taxon>Elaeis</taxon>
    </lineage>
</organism>
<dbReference type="RefSeq" id="XP_010922688.1">
    <property type="nucleotide sequence ID" value="XM_010924386.3"/>
</dbReference>
<dbReference type="Proteomes" id="UP000504607">
    <property type="component" value="Chromosome 5"/>
</dbReference>
<proteinExistence type="predicted"/>
<evidence type="ECO:0000313" key="3">
    <source>
        <dbReference type="RefSeq" id="XP_010922688.1"/>
    </source>
</evidence>
<feature type="compositionally biased region" description="Pro residues" evidence="1">
    <location>
        <begin position="40"/>
        <end position="52"/>
    </location>
</feature>
<feature type="compositionally biased region" description="Polar residues" evidence="1">
    <location>
        <begin position="23"/>
        <end position="35"/>
    </location>
</feature>
<evidence type="ECO:0000256" key="1">
    <source>
        <dbReference type="SAM" id="MobiDB-lite"/>
    </source>
</evidence>
<dbReference type="InParanoid" id="A0A6I9RG25"/>
<accession>A0A6I9RG25</accession>
<feature type="region of interest" description="Disordered" evidence="1">
    <location>
        <begin position="1"/>
        <end position="84"/>
    </location>
</feature>
<name>A0A6I9RG25_ELAGV</name>
<gene>
    <name evidence="3" type="primary">LOC105045941</name>
</gene>
<evidence type="ECO:0000313" key="2">
    <source>
        <dbReference type="Proteomes" id="UP000504607"/>
    </source>
</evidence>
<keyword evidence="2" id="KW-1185">Reference proteome</keyword>
<protein>
    <submittedName>
        <fullName evidence="3">Uncharacterized protein LOC105045941 isoform X1</fullName>
    </submittedName>
</protein>